<name>A0ABN1EKL4_9PROT</name>
<dbReference type="EMBL" id="BAAAFZ010000006">
    <property type="protein sequence ID" value="GAA0568526.1"/>
    <property type="molecule type" value="Genomic_DNA"/>
</dbReference>
<dbReference type="RefSeq" id="WP_343893391.1">
    <property type="nucleotide sequence ID" value="NZ_BAAAFZ010000006.1"/>
</dbReference>
<keyword evidence="2" id="KW-1185">Reference proteome</keyword>
<accession>A0ABN1EKL4</accession>
<organism evidence="1 2">
    <name type="scientific">Craurococcus roseus</name>
    <dbReference type="NCBI Taxonomy" id="77585"/>
    <lineage>
        <taxon>Bacteria</taxon>
        <taxon>Pseudomonadati</taxon>
        <taxon>Pseudomonadota</taxon>
        <taxon>Alphaproteobacteria</taxon>
        <taxon>Acetobacterales</taxon>
        <taxon>Acetobacteraceae</taxon>
        <taxon>Craurococcus</taxon>
    </lineage>
</organism>
<protein>
    <submittedName>
        <fullName evidence="1">Uncharacterized protein</fullName>
    </submittedName>
</protein>
<gene>
    <name evidence="1" type="ORF">GCM10009416_03320</name>
</gene>
<evidence type="ECO:0000313" key="1">
    <source>
        <dbReference type="EMBL" id="GAA0568526.1"/>
    </source>
</evidence>
<sequence length="126" mass="13862">MLIYTADEELTVEFGRCITILPTWRAEGEDDATAEEAASAAEDAQRVVSRWLDGELMTAVHSDGNSKWCGSTFIEPGGLLSRLKGGADWIRVSSPVQVELRRARRTGWRKFSINGDVSEEIGAEGF</sequence>
<dbReference type="Proteomes" id="UP001501588">
    <property type="component" value="Unassembled WGS sequence"/>
</dbReference>
<evidence type="ECO:0000313" key="2">
    <source>
        <dbReference type="Proteomes" id="UP001501588"/>
    </source>
</evidence>
<comment type="caution">
    <text evidence="1">The sequence shown here is derived from an EMBL/GenBank/DDBJ whole genome shotgun (WGS) entry which is preliminary data.</text>
</comment>
<reference evidence="1 2" key="1">
    <citation type="journal article" date="2019" name="Int. J. Syst. Evol. Microbiol.">
        <title>The Global Catalogue of Microorganisms (GCM) 10K type strain sequencing project: providing services to taxonomists for standard genome sequencing and annotation.</title>
        <authorList>
            <consortium name="The Broad Institute Genomics Platform"/>
            <consortium name="The Broad Institute Genome Sequencing Center for Infectious Disease"/>
            <person name="Wu L."/>
            <person name="Ma J."/>
        </authorList>
    </citation>
    <scope>NUCLEOTIDE SEQUENCE [LARGE SCALE GENOMIC DNA]</scope>
    <source>
        <strain evidence="1 2">JCM 9933</strain>
    </source>
</reference>
<proteinExistence type="predicted"/>